<sequence length="80" mass="8832">MKSKSLAALRWTRKAEFSPFQFVCLFSGLTAFTGGVISGFRNPASYSSSPATVHGALQTESDILKEMTDFHCWLNIVVDK</sequence>
<protein>
    <submittedName>
        <fullName evidence="2">Uncharacterized protein</fullName>
    </submittedName>
</protein>
<evidence type="ECO:0000313" key="3">
    <source>
        <dbReference type="Proteomes" id="UP000887013"/>
    </source>
</evidence>
<feature type="transmembrane region" description="Helical" evidence="1">
    <location>
        <begin position="20"/>
        <end position="40"/>
    </location>
</feature>
<keyword evidence="3" id="KW-1185">Reference proteome</keyword>
<name>A0A8X6USS9_NEPPI</name>
<organism evidence="2 3">
    <name type="scientific">Nephila pilipes</name>
    <name type="common">Giant wood spider</name>
    <name type="synonym">Nephila maculata</name>
    <dbReference type="NCBI Taxonomy" id="299642"/>
    <lineage>
        <taxon>Eukaryota</taxon>
        <taxon>Metazoa</taxon>
        <taxon>Ecdysozoa</taxon>
        <taxon>Arthropoda</taxon>
        <taxon>Chelicerata</taxon>
        <taxon>Arachnida</taxon>
        <taxon>Araneae</taxon>
        <taxon>Araneomorphae</taxon>
        <taxon>Entelegynae</taxon>
        <taxon>Araneoidea</taxon>
        <taxon>Nephilidae</taxon>
        <taxon>Nephila</taxon>
    </lineage>
</organism>
<gene>
    <name evidence="2" type="ORF">NPIL_524661</name>
</gene>
<dbReference type="AlphaFoldDB" id="A0A8X6USS9"/>
<dbReference type="EMBL" id="BMAW01035302">
    <property type="protein sequence ID" value="GFU39156.1"/>
    <property type="molecule type" value="Genomic_DNA"/>
</dbReference>
<keyword evidence="1" id="KW-0812">Transmembrane</keyword>
<reference evidence="2" key="1">
    <citation type="submission" date="2020-08" db="EMBL/GenBank/DDBJ databases">
        <title>Multicomponent nature underlies the extraordinary mechanical properties of spider dragline silk.</title>
        <authorList>
            <person name="Kono N."/>
            <person name="Nakamura H."/>
            <person name="Mori M."/>
            <person name="Yoshida Y."/>
            <person name="Ohtoshi R."/>
            <person name="Malay A.D."/>
            <person name="Moran D.A.P."/>
            <person name="Tomita M."/>
            <person name="Numata K."/>
            <person name="Arakawa K."/>
        </authorList>
    </citation>
    <scope>NUCLEOTIDE SEQUENCE</scope>
</reference>
<keyword evidence="1" id="KW-0472">Membrane</keyword>
<proteinExistence type="predicted"/>
<evidence type="ECO:0000313" key="2">
    <source>
        <dbReference type="EMBL" id="GFU39156.1"/>
    </source>
</evidence>
<keyword evidence="1" id="KW-1133">Transmembrane helix</keyword>
<dbReference type="Proteomes" id="UP000887013">
    <property type="component" value="Unassembled WGS sequence"/>
</dbReference>
<dbReference type="OrthoDB" id="10475073at2759"/>
<comment type="caution">
    <text evidence="2">The sequence shown here is derived from an EMBL/GenBank/DDBJ whole genome shotgun (WGS) entry which is preliminary data.</text>
</comment>
<evidence type="ECO:0000256" key="1">
    <source>
        <dbReference type="SAM" id="Phobius"/>
    </source>
</evidence>
<accession>A0A8X6USS9</accession>